<organism evidence="2 3">
    <name type="scientific">Planoprotostelium fungivorum</name>
    <dbReference type="NCBI Taxonomy" id="1890364"/>
    <lineage>
        <taxon>Eukaryota</taxon>
        <taxon>Amoebozoa</taxon>
        <taxon>Evosea</taxon>
        <taxon>Variosea</taxon>
        <taxon>Cavosteliida</taxon>
        <taxon>Cavosteliaceae</taxon>
        <taxon>Planoprotostelium</taxon>
    </lineage>
</organism>
<comment type="caution">
    <text evidence="2">The sequence shown here is derived from an EMBL/GenBank/DDBJ whole genome shotgun (WGS) entry which is preliminary data.</text>
</comment>
<evidence type="ECO:0000313" key="2">
    <source>
        <dbReference type="EMBL" id="PRP84620.1"/>
    </source>
</evidence>
<keyword evidence="1" id="KW-0812">Transmembrane</keyword>
<feature type="transmembrane region" description="Helical" evidence="1">
    <location>
        <begin position="6"/>
        <end position="25"/>
    </location>
</feature>
<sequence>MSALLPIIIALLVVKLIFWVCYAVYRCNRANNHQAPYGYGTNHGHASYHHVAVQQTSVSAYQSVPRQPPKCEDIA</sequence>
<dbReference type="InParanoid" id="A0A2P6NKY3"/>
<keyword evidence="1" id="KW-0472">Membrane</keyword>
<proteinExistence type="predicted"/>
<accession>A0A2P6NKY3</accession>
<reference evidence="2 3" key="1">
    <citation type="journal article" date="2018" name="Genome Biol. Evol.">
        <title>Multiple Roots of Fruiting Body Formation in Amoebozoa.</title>
        <authorList>
            <person name="Hillmann F."/>
            <person name="Forbes G."/>
            <person name="Novohradska S."/>
            <person name="Ferling I."/>
            <person name="Riege K."/>
            <person name="Groth M."/>
            <person name="Westermann M."/>
            <person name="Marz M."/>
            <person name="Spaller T."/>
            <person name="Winckler T."/>
            <person name="Schaap P."/>
            <person name="Glockner G."/>
        </authorList>
    </citation>
    <scope>NUCLEOTIDE SEQUENCE [LARGE SCALE GENOMIC DNA]</scope>
    <source>
        <strain evidence="2 3">Jena</strain>
    </source>
</reference>
<name>A0A2P6NKY3_9EUKA</name>
<dbReference type="Proteomes" id="UP000241769">
    <property type="component" value="Unassembled WGS sequence"/>
</dbReference>
<dbReference type="AlphaFoldDB" id="A0A2P6NKY3"/>
<keyword evidence="3" id="KW-1185">Reference proteome</keyword>
<evidence type="ECO:0000313" key="3">
    <source>
        <dbReference type="Proteomes" id="UP000241769"/>
    </source>
</evidence>
<gene>
    <name evidence="2" type="ORF">PROFUN_07870</name>
</gene>
<keyword evidence="1" id="KW-1133">Transmembrane helix</keyword>
<dbReference type="EMBL" id="MDYQ01000059">
    <property type="protein sequence ID" value="PRP84620.1"/>
    <property type="molecule type" value="Genomic_DNA"/>
</dbReference>
<protein>
    <submittedName>
        <fullName evidence="2">Uncharacterized protein</fullName>
    </submittedName>
</protein>
<evidence type="ECO:0000256" key="1">
    <source>
        <dbReference type="SAM" id="Phobius"/>
    </source>
</evidence>